<dbReference type="AlphaFoldDB" id="A0A345ULY0"/>
<dbReference type="SUPFAM" id="SSF56935">
    <property type="entry name" value="Porins"/>
    <property type="match status" value="1"/>
</dbReference>
<sequence length="413" mass="45425">MNFLKLRKAIFCCLTAAFAFVVSQEVNAQSFSVSGFVKTDVFSDGRELVAARENQFALFPLPELLVDGKDVNENRQLNMSSIQTRITAGLTGPDAFGARTSGVIEGAFFGVTDANINTFRLRHAFVRLDWENTQFIAGQFWHPLFNTQSFPEVVNFNTGVPFKAFSRNPQLRLTHRVGDISLIAAAMAQRDFAGPGGNKPLRNSGIPNLFAGIHATAAGHHFGTGVDFKQVILEHNQTEATNSLAASAFARFNFGTGFFKLYGLVGQNMTDHLMIGGLAREKIDNAKDKVLPTSIISFWTELSTGFRGESDGVRTEFGVFAGYTQNLGVSSDNFIPVDGSRGFFLEYNDLIDLGIDYVWRISPRAQVHSGPVRFALELEYTVAAYGAFNSDLTISDSKAVGNFRTQFSAYLFF</sequence>
<keyword evidence="1" id="KW-0732">Signal</keyword>
<name>A0A345ULY0_9BACT</name>
<dbReference type="EMBL" id="CP027806">
    <property type="protein sequence ID" value="AXJ01482.1"/>
    <property type="molecule type" value="Genomic_DNA"/>
</dbReference>
<accession>A0A345ULY0</accession>
<dbReference type="OrthoDB" id="9802177at2"/>
<gene>
    <name evidence="2" type="ORF">CYPRO_2234</name>
</gene>
<feature type="signal peptide" evidence="1">
    <location>
        <begin position="1"/>
        <end position="28"/>
    </location>
</feature>
<keyword evidence="3" id="KW-1185">Reference proteome</keyword>
<evidence type="ECO:0000256" key="1">
    <source>
        <dbReference type="SAM" id="SignalP"/>
    </source>
</evidence>
<proteinExistence type="predicted"/>
<evidence type="ECO:0008006" key="4">
    <source>
        <dbReference type="Google" id="ProtNLM"/>
    </source>
</evidence>
<reference evidence="2 3" key="1">
    <citation type="submission" date="2018-03" db="EMBL/GenBank/DDBJ databases">
        <title>Phenotypic and genomic properties of Cyclonatronum proteinivorum gen. nov., sp. nov., a haloalkaliphilic bacteroidete from soda lakes possessing Na+-translocating rhodopsin.</title>
        <authorList>
            <person name="Toshchakov S.V."/>
            <person name="Korzhenkov A."/>
            <person name="Samarov N.I."/>
            <person name="Kublanov I.V."/>
            <person name="Muntyan M.S."/>
            <person name="Sorokin D.Y."/>
        </authorList>
    </citation>
    <scope>NUCLEOTIDE SEQUENCE [LARGE SCALE GENOMIC DNA]</scope>
    <source>
        <strain evidence="2 3">Omega</strain>
    </source>
</reference>
<protein>
    <recommendedName>
        <fullName evidence="4">Phosphate-selective porin O and P</fullName>
    </recommendedName>
</protein>
<evidence type="ECO:0000313" key="2">
    <source>
        <dbReference type="EMBL" id="AXJ01482.1"/>
    </source>
</evidence>
<dbReference type="RefSeq" id="WP_114984662.1">
    <property type="nucleotide sequence ID" value="NZ_CP027806.1"/>
</dbReference>
<evidence type="ECO:0000313" key="3">
    <source>
        <dbReference type="Proteomes" id="UP000254808"/>
    </source>
</evidence>
<dbReference type="Proteomes" id="UP000254808">
    <property type="component" value="Chromosome"/>
</dbReference>
<feature type="chain" id="PRO_5017063349" description="Phosphate-selective porin O and P" evidence="1">
    <location>
        <begin position="29"/>
        <end position="413"/>
    </location>
</feature>
<organism evidence="2 3">
    <name type="scientific">Cyclonatronum proteinivorum</name>
    <dbReference type="NCBI Taxonomy" id="1457365"/>
    <lineage>
        <taxon>Bacteria</taxon>
        <taxon>Pseudomonadati</taxon>
        <taxon>Balneolota</taxon>
        <taxon>Balneolia</taxon>
        <taxon>Balneolales</taxon>
        <taxon>Cyclonatronaceae</taxon>
        <taxon>Cyclonatronum</taxon>
    </lineage>
</organism>
<dbReference type="KEGG" id="cprv:CYPRO_2234"/>